<sequence>MGREVDSGRRHELAGRLEAVRKRIDAACVAAGRTPGEVALLAVTKTVSPADVATLLDLGLTEFGENRVQEAEAKVASVAALRPGCSPGWHLVGSLQRNKARSVVRWAHSVESVDSLRLAEALDTAVRREQETGGRADSLPVLLQYSVDGDPERGGVPREGLGELAERVASCAGLQLTGLMAVAPLGADPDAAFADVAAAATWLRERFPQARTLSAGMSGDLEAAIRHGSDVVRVGTALVGERRITSE</sequence>
<name>A0ABS9TK40_9PSEU</name>
<dbReference type="EMBL" id="JAKXMK010000021">
    <property type="protein sequence ID" value="MCH6168773.1"/>
    <property type="molecule type" value="Genomic_DNA"/>
</dbReference>
<keyword evidence="6" id="KW-1185">Reference proteome</keyword>
<dbReference type="InterPro" id="IPR001608">
    <property type="entry name" value="Ala_racemase_N"/>
</dbReference>
<keyword evidence="1 2" id="KW-0663">Pyridoxal phosphate</keyword>
<protein>
    <recommendedName>
        <fullName evidence="2">Pyridoxal phosphate homeostasis protein</fullName>
        <shortName evidence="2">PLP homeostasis protein</shortName>
    </recommendedName>
</protein>
<dbReference type="PANTHER" id="PTHR10146">
    <property type="entry name" value="PROLINE SYNTHETASE CO-TRANSCRIBED BACTERIAL HOMOLOG PROTEIN"/>
    <property type="match status" value="1"/>
</dbReference>
<evidence type="ECO:0000313" key="5">
    <source>
        <dbReference type="EMBL" id="MCH6168773.1"/>
    </source>
</evidence>
<evidence type="ECO:0000256" key="3">
    <source>
        <dbReference type="RuleBase" id="RU004514"/>
    </source>
</evidence>
<dbReference type="CDD" id="cd00635">
    <property type="entry name" value="PLPDE_III_YBL036c_like"/>
    <property type="match status" value="1"/>
</dbReference>
<evidence type="ECO:0000259" key="4">
    <source>
        <dbReference type="Pfam" id="PF01168"/>
    </source>
</evidence>
<dbReference type="InterPro" id="IPR011078">
    <property type="entry name" value="PyrdxlP_homeostasis"/>
</dbReference>
<accession>A0ABS9TK40</accession>
<comment type="caution">
    <text evidence="5">The sequence shown here is derived from an EMBL/GenBank/DDBJ whole genome shotgun (WGS) entry which is preliminary data.</text>
</comment>
<comment type="similarity">
    <text evidence="2 3">Belongs to the pyridoxal phosphate-binding protein YggS/PROSC family.</text>
</comment>
<dbReference type="InterPro" id="IPR029066">
    <property type="entry name" value="PLP-binding_barrel"/>
</dbReference>
<dbReference type="HAMAP" id="MF_02087">
    <property type="entry name" value="PLP_homeostasis"/>
    <property type="match status" value="1"/>
</dbReference>
<evidence type="ECO:0000256" key="1">
    <source>
        <dbReference type="ARBA" id="ARBA00022898"/>
    </source>
</evidence>
<dbReference type="PANTHER" id="PTHR10146:SF14">
    <property type="entry name" value="PYRIDOXAL PHOSPHATE HOMEOSTASIS PROTEIN"/>
    <property type="match status" value="1"/>
</dbReference>
<dbReference type="RefSeq" id="WP_241039421.1">
    <property type="nucleotide sequence ID" value="NZ_BAAAJF010000011.1"/>
</dbReference>
<dbReference type="PIRSF" id="PIRSF004848">
    <property type="entry name" value="YBL036c_PLPDEIII"/>
    <property type="match status" value="1"/>
</dbReference>
<dbReference type="SUPFAM" id="SSF51419">
    <property type="entry name" value="PLP-binding barrel"/>
    <property type="match status" value="1"/>
</dbReference>
<comment type="function">
    <text evidence="2">Pyridoxal 5'-phosphate (PLP)-binding protein, which is involved in PLP homeostasis.</text>
</comment>
<dbReference type="NCBIfam" id="TIGR00044">
    <property type="entry name" value="YggS family pyridoxal phosphate-dependent enzyme"/>
    <property type="match status" value="1"/>
</dbReference>
<feature type="modified residue" description="N6-(pyridoxal phosphate)lysine" evidence="2">
    <location>
        <position position="45"/>
    </location>
</feature>
<organism evidence="5 6">
    <name type="scientific">Pseudonocardia alaniniphila</name>
    <dbReference type="NCBI Taxonomy" id="75291"/>
    <lineage>
        <taxon>Bacteria</taxon>
        <taxon>Bacillati</taxon>
        <taxon>Actinomycetota</taxon>
        <taxon>Actinomycetes</taxon>
        <taxon>Pseudonocardiales</taxon>
        <taxon>Pseudonocardiaceae</taxon>
        <taxon>Pseudonocardia</taxon>
    </lineage>
</organism>
<dbReference type="Proteomes" id="UP001299970">
    <property type="component" value="Unassembled WGS sequence"/>
</dbReference>
<evidence type="ECO:0000256" key="2">
    <source>
        <dbReference type="HAMAP-Rule" id="MF_02087"/>
    </source>
</evidence>
<proteinExistence type="inferred from homology"/>
<dbReference type="Gene3D" id="3.20.20.10">
    <property type="entry name" value="Alanine racemase"/>
    <property type="match status" value="1"/>
</dbReference>
<evidence type="ECO:0000313" key="6">
    <source>
        <dbReference type="Proteomes" id="UP001299970"/>
    </source>
</evidence>
<feature type="domain" description="Alanine racemase N-terminal" evidence="4">
    <location>
        <begin position="33"/>
        <end position="241"/>
    </location>
</feature>
<dbReference type="Pfam" id="PF01168">
    <property type="entry name" value="Ala_racemase_N"/>
    <property type="match status" value="1"/>
</dbReference>
<gene>
    <name evidence="5" type="ORF">MMF94_24025</name>
</gene>
<reference evidence="5 6" key="1">
    <citation type="submission" date="2022-03" db="EMBL/GenBank/DDBJ databases">
        <title>Pseudonocardia alaer sp. nov., a novel actinomycete isolated from reed forest soil.</title>
        <authorList>
            <person name="Wang L."/>
        </authorList>
    </citation>
    <scope>NUCLEOTIDE SEQUENCE [LARGE SCALE GENOMIC DNA]</scope>
    <source>
        <strain evidence="5 6">Y-16303</strain>
    </source>
</reference>